<gene>
    <name evidence="1" type="ORF">A2633_06525</name>
</gene>
<accession>A0A1G2K7Y4</accession>
<dbReference type="Proteomes" id="UP000177152">
    <property type="component" value="Unassembled WGS sequence"/>
</dbReference>
<evidence type="ECO:0000313" key="2">
    <source>
        <dbReference type="Proteomes" id="UP000177152"/>
    </source>
</evidence>
<evidence type="ECO:0000313" key="1">
    <source>
        <dbReference type="EMBL" id="OGZ95564.1"/>
    </source>
</evidence>
<dbReference type="AlphaFoldDB" id="A0A1G2K7Y4"/>
<organism evidence="1 2">
    <name type="scientific">Candidatus Sungbacteria bacterium RIFCSPHIGHO2_01_FULL_47_32</name>
    <dbReference type="NCBI Taxonomy" id="1802264"/>
    <lineage>
        <taxon>Bacteria</taxon>
        <taxon>Candidatus Sungiibacteriota</taxon>
    </lineage>
</organism>
<proteinExistence type="predicted"/>
<sequence>MKAWLLEKELPLVVYKDYTIGFDVGAEMKEKSREGCFQVDWGSQETLNLMMSFFSNLEARIEPCSFSLTLERNGDGGTGQFVLTPLEVGGLVLDFAIYQERTLRLLQRHTLSLSVISK</sequence>
<comment type="caution">
    <text evidence="1">The sequence shown here is derived from an EMBL/GenBank/DDBJ whole genome shotgun (WGS) entry which is preliminary data.</text>
</comment>
<reference evidence="1 2" key="1">
    <citation type="journal article" date="2016" name="Nat. Commun.">
        <title>Thousands of microbial genomes shed light on interconnected biogeochemical processes in an aquifer system.</title>
        <authorList>
            <person name="Anantharaman K."/>
            <person name="Brown C.T."/>
            <person name="Hug L.A."/>
            <person name="Sharon I."/>
            <person name="Castelle C.J."/>
            <person name="Probst A.J."/>
            <person name="Thomas B.C."/>
            <person name="Singh A."/>
            <person name="Wilkins M.J."/>
            <person name="Karaoz U."/>
            <person name="Brodie E.L."/>
            <person name="Williams K.H."/>
            <person name="Hubbard S.S."/>
            <person name="Banfield J.F."/>
        </authorList>
    </citation>
    <scope>NUCLEOTIDE SEQUENCE [LARGE SCALE GENOMIC DNA]</scope>
</reference>
<dbReference type="EMBL" id="MHQC01000007">
    <property type="protein sequence ID" value="OGZ95564.1"/>
    <property type="molecule type" value="Genomic_DNA"/>
</dbReference>
<protein>
    <submittedName>
        <fullName evidence="1">Uncharacterized protein</fullName>
    </submittedName>
</protein>
<name>A0A1G2K7Y4_9BACT</name>